<dbReference type="GO" id="GO:0003676">
    <property type="term" value="F:nucleic acid binding"/>
    <property type="evidence" value="ECO:0007669"/>
    <property type="project" value="InterPro"/>
</dbReference>
<evidence type="ECO:0000256" key="1">
    <source>
        <dbReference type="SAM" id="MobiDB-lite"/>
    </source>
</evidence>
<proteinExistence type="predicted"/>
<organism evidence="4 5">
    <name type="scientific">Oryza rufipogon</name>
    <name type="common">Brownbeard rice</name>
    <name type="synonym">Asian wild rice</name>
    <dbReference type="NCBI Taxonomy" id="4529"/>
    <lineage>
        <taxon>Eukaryota</taxon>
        <taxon>Viridiplantae</taxon>
        <taxon>Streptophyta</taxon>
        <taxon>Embryophyta</taxon>
        <taxon>Tracheophyta</taxon>
        <taxon>Spermatophyta</taxon>
        <taxon>Magnoliopsida</taxon>
        <taxon>Liliopsida</taxon>
        <taxon>Poales</taxon>
        <taxon>Poaceae</taxon>
        <taxon>BOP clade</taxon>
        <taxon>Oryzoideae</taxon>
        <taxon>Oryzeae</taxon>
        <taxon>Oryzinae</taxon>
        <taxon>Oryza</taxon>
    </lineage>
</organism>
<evidence type="ECO:0008006" key="6">
    <source>
        <dbReference type="Google" id="ProtNLM"/>
    </source>
</evidence>
<feature type="domain" description="SRR1-like" evidence="2">
    <location>
        <begin position="106"/>
        <end position="271"/>
    </location>
</feature>
<dbReference type="Proteomes" id="UP000008022">
    <property type="component" value="Unassembled WGS sequence"/>
</dbReference>
<reference evidence="4" key="2">
    <citation type="submission" date="2015-06" db="UniProtKB">
        <authorList>
            <consortium name="EnsemblPlants"/>
        </authorList>
    </citation>
    <scope>IDENTIFICATION</scope>
</reference>
<evidence type="ECO:0000259" key="3">
    <source>
        <dbReference type="Pfam" id="PF13456"/>
    </source>
</evidence>
<name>A0A0E0PDB7_ORYRU</name>
<dbReference type="Gramene" id="ORUFI04G25040.1">
    <property type="protein sequence ID" value="ORUFI04G25040.1"/>
    <property type="gene ID" value="ORUFI04G25040"/>
</dbReference>
<feature type="domain" description="SRR1-like" evidence="2">
    <location>
        <begin position="755"/>
        <end position="895"/>
    </location>
</feature>
<feature type="domain" description="SRR1-like" evidence="2">
    <location>
        <begin position="1052"/>
        <end position="1117"/>
    </location>
</feature>
<evidence type="ECO:0000313" key="5">
    <source>
        <dbReference type="Proteomes" id="UP000008022"/>
    </source>
</evidence>
<sequence>MRECQHEGMPSRTPEVVAGRASRGCHHVNVLPMSGKIMLPLTAASSGSGPRSLNLIKEEFVMGDHARLMSFLWFAMELAMSSPLFAKLSALFSSDAACLEGLERVRGRGHERLRVVAYRLGGLRYSWAPRFRLAVLLLLRDKFPELVGAIEVVDPTVAPVERRAMEELGCIVTTSPALCLVVEEPTLIFMPYADRVFFENLLILNWSPDKLGKIVVLGHSFSTMVKMLELSISKQEKCGVNEQREKVKRVLAIPSYVQELELCAEISGLFDNPLLGDEYPYELNQSSVHACTALRVWKAEFYAITKFVDHMKKDQSICSHISSMLGAHECIQLVVYGIGSFEFDVKSQYQIAFALLLKEDNIFPISDIEIYDPSLPPADVKACFDLDLRVLLVNEQCQRSVDKPIIFFVPGLAFVGNLIESNFSPEQLNNIILISYGVKNIGDRISAELENWNNGFTSLKGSPELERERFIWASINYINEVIVMENFNAHFWGVSDMRFEFLDVAADVDMNSNLPKRMSRPFQDDQDDCKDGKPQDWAHEFLHRIPAMHRKTWSPPPKGWIKFNFHGIGGSKDRSAGMGGVFHNEDGVLSFFIGSLGNVDQTVASIGAIELGLKVMLEYHEPVKKLIVEGDDLTVIRWFNRVSHPPARAHDSFLRSYLHLTSMSLPCEGAAVPAEISKDPDHENGSSSHDASPTKPPNDGNIENDASPAKQFEREYIAWRVDEEANQVAIGLARLGSMLPDHQNRVKVHSSTQLGGMRYSWAPQFRLAVLLLLRDKFPELVGAVEVVDPTVAPVERRAMEELGCVVTASPALCLVVEQPTLIFMPYADRVFFENLLTLNWTPDQLGKIVVLGHSFSAMVKMLELSISKQEKCGVTEQREKVRRVLAIQSYVQELELCAEISGLFDNPLLGDEYPDELNRSVYNHSSEKCICMHCIAHIERAAMIYALPSIFSVHFFQFDPEVDIEHLIPDNCATKVWSYVNVQMNCDAQLEGWHLNPSDAYIEGKHLQEAKSIVKEMHETISDVRSSALYTKFIDHVKKDESVSSHISSMLGAHECIQLVIYGLGSFEFDVKSQYQLAFALLLKADNIFPIGDIEIYDPALSPADVKACFDLGLKFVGNLIESNFTAKQLNKIILVSYGFKNSGKSISAALENRSCGFTGIKGSLALERDRNSGVSELRVEFLDVAADVDMNSNVPIVSYFHMHLKERMLRPFKQDQGDCKDDEPQFWGQEFQHRIPAIHRNTWSPPPKGWIKLNFHGTGCSKNRSAGMGGVFHNDEGALSYFIGSLGNVDQTVASIQALEHGLEIMLEHHEPVKKLIVEGDDLTVTRWCNKISCPPARAHDSFLHSYWYMDLMP</sequence>
<dbReference type="GO" id="GO:0004523">
    <property type="term" value="F:RNA-DNA hybrid ribonuclease activity"/>
    <property type="evidence" value="ECO:0007669"/>
    <property type="project" value="InterPro"/>
</dbReference>
<dbReference type="Pfam" id="PF07985">
    <property type="entry name" value="SRR1"/>
    <property type="match status" value="4"/>
</dbReference>
<reference evidence="5" key="1">
    <citation type="submission" date="2013-06" db="EMBL/GenBank/DDBJ databases">
        <authorList>
            <person name="Zhao Q."/>
        </authorList>
    </citation>
    <scope>NUCLEOTIDE SEQUENCE</scope>
    <source>
        <strain evidence="5">cv. W1943</strain>
    </source>
</reference>
<dbReference type="PANTHER" id="PTHR28626:SF7">
    <property type="entry name" value="OS04G0588900 PROTEIN"/>
    <property type="match status" value="1"/>
</dbReference>
<dbReference type="InterPro" id="IPR002156">
    <property type="entry name" value="RNaseH_domain"/>
</dbReference>
<dbReference type="GO" id="GO:0005737">
    <property type="term" value="C:cytoplasm"/>
    <property type="evidence" value="ECO:0007669"/>
    <property type="project" value="TreeGrafter"/>
</dbReference>
<feature type="region of interest" description="Disordered" evidence="1">
    <location>
        <begin position="675"/>
        <end position="706"/>
    </location>
</feature>
<accession>A0A0E0PDB7</accession>
<protein>
    <recommendedName>
        <fullName evidence="6">SRR1-like domain-containing protein</fullName>
    </recommendedName>
</protein>
<evidence type="ECO:0000259" key="2">
    <source>
        <dbReference type="Pfam" id="PF07985"/>
    </source>
</evidence>
<feature type="domain" description="SRR1-like" evidence="2">
    <location>
        <begin position="326"/>
        <end position="445"/>
    </location>
</feature>
<dbReference type="HOGENOM" id="CLU_241385_0_0_1"/>
<dbReference type="EnsemblPlants" id="ORUFI04G25040.1">
    <property type="protein sequence ID" value="ORUFI04G25040.1"/>
    <property type="gene ID" value="ORUFI04G25040"/>
</dbReference>
<dbReference type="InterPro" id="IPR012942">
    <property type="entry name" value="SRR1-like"/>
</dbReference>
<evidence type="ECO:0000313" key="4">
    <source>
        <dbReference type="EnsemblPlants" id="ORUFI04G25040.1"/>
    </source>
</evidence>
<feature type="domain" description="RNase H type-1" evidence="3">
    <location>
        <begin position="1255"/>
        <end position="1333"/>
    </location>
</feature>
<keyword evidence="5" id="KW-1185">Reference proteome</keyword>
<dbReference type="eggNOG" id="KOG3131">
    <property type="taxonomic scope" value="Eukaryota"/>
</dbReference>
<dbReference type="Pfam" id="PF13456">
    <property type="entry name" value="RVT_3"/>
    <property type="match status" value="1"/>
</dbReference>
<dbReference type="GO" id="GO:0005634">
    <property type="term" value="C:nucleus"/>
    <property type="evidence" value="ECO:0007669"/>
    <property type="project" value="TreeGrafter"/>
</dbReference>
<dbReference type="InterPro" id="IPR040044">
    <property type="entry name" value="SRR1L"/>
</dbReference>
<dbReference type="PANTHER" id="PTHR28626">
    <property type="entry name" value="SRR1-LIKE PROTEIN"/>
    <property type="match status" value="1"/>
</dbReference>